<comment type="caution">
    <text evidence="11">The sequence shown here is derived from an EMBL/GenBank/DDBJ whole genome shotgun (WGS) entry which is preliminary data.</text>
</comment>
<dbReference type="Gene3D" id="2.70.150.10">
    <property type="entry name" value="Calcium-transporting ATPase, cytoplasmic transduction domain A"/>
    <property type="match status" value="1"/>
</dbReference>
<evidence type="ECO:0000256" key="4">
    <source>
        <dbReference type="ARBA" id="ARBA00022723"/>
    </source>
</evidence>
<dbReference type="Gene3D" id="3.40.50.1000">
    <property type="entry name" value="HAD superfamily/HAD-like"/>
    <property type="match status" value="1"/>
</dbReference>
<dbReference type="GO" id="GO:0015086">
    <property type="term" value="F:cadmium ion transmembrane transporter activity"/>
    <property type="evidence" value="ECO:0007669"/>
    <property type="project" value="TreeGrafter"/>
</dbReference>
<comment type="subcellular location">
    <subcellularLocation>
        <location evidence="1">Cell membrane</location>
        <topology evidence="1">Multi-pass membrane protein</topology>
    </subcellularLocation>
</comment>
<dbReference type="PRINTS" id="PR00120">
    <property type="entry name" value="HATPASE"/>
</dbReference>
<dbReference type="InterPro" id="IPR023299">
    <property type="entry name" value="ATPase_P-typ_cyto_dom_N"/>
</dbReference>
<evidence type="ECO:0000259" key="10">
    <source>
        <dbReference type="Pfam" id="PF00122"/>
    </source>
</evidence>
<dbReference type="InterPro" id="IPR018303">
    <property type="entry name" value="ATPase_P-typ_P_site"/>
</dbReference>
<dbReference type="Pfam" id="PF00122">
    <property type="entry name" value="E1-E2_ATPase"/>
    <property type="match status" value="1"/>
</dbReference>
<dbReference type="EMBL" id="FNSH01000001">
    <property type="protein sequence ID" value="SEB59522.1"/>
    <property type="molecule type" value="Genomic_DNA"/>
</dbReference>
<feature type="transmembrane region" description="Helical" evidence="8">
    <location>
        <begin position="370"/>
        <end position="394"/>
    </location>
</feature>
<dbReference type="PANTHER" id="PTHR48085:SF5">
    <property type="entry name" value="CADMIUM_ZINC-TRANSPORTING ATPASE HMA4-RELATED"/>
    <property type="match status" value="1"/>
</dbReference>
<dbReference type="InterPro" id="IPR051014">
    <property type="entry name" value="Cation_Transport_ATPase_IB"/>
</dbReference>
<keyword evidence="8" id="KW-1003">Cell membrane</keyword>
<dbReference type="PANTHER" id="PTHR48085">
    <property type="entry name" value="CADMIUM/ZINC-TRANSPORTING ATPASE HMA2-RELATED"/>
    <property type="match status" value="1"/>
</dbReference>
<keyword evidence="4 8" id="KW-0479">Metal-binding</keyword>
<dbReference type="NCBIfam" id="TIGR01525">
    <property type="entry name" value="ATPase-IB_hvy"/>
    <property type="match status" value="1"/>
</dbReference>
<name>A0AB38A6S9_9ACTN</name>
<keyword evidence="5" id="KW-1278">Translocase</keyword>
<comment type="similarity">
    <text evidence="2 8">Belongs to the cation transport ATPase (P-type) (TC 3.A.3) family. Type IB subfamily.</text>
</comment>
<dbReference type="SFLD" id="SFLDG00002">
    <property type="entry name" value="C1.7:_P-type_atpase_like"/>
    <property type="match status" value="1"/>
</dbReference>
<organism evidence="11 12">
    <name type="scientific">Atopobium minutum</name>
    <dbReference type="NCBI Taxonomy" id="1381"/>
    <lineage>
        <taxon>Bacteria</taxon>
        <taxon>Bacillati</taxon>
        <taxon>Actinomycetota</taxon>
        <taxon>Coriobacteriia</taxon>
        <taxon>Coriobacteriales</taxon>
        <taxon>Atopobiaceae</taxon>
        <taxon>Atopobium</taxon>
    </lineage>
</organism>
<dbReference type="InterPro" id="IPR001757">
    <property type="entry name" value="P_typ_ATPase"/>
</dbReference>
<accession>A0AB38A6S9</accession>
<evidence type="ECO:0000256" key="9">
    <source>
        <dbReference type="SAM" id="MobiDB-lite"/>
    </source>
</evidence>
<feature type="transmembrane region" description="Helical" evidence="8">
    <location>
        <begin position="159"/>
        <end position="180"/>
    </location>
</feature>
<dbReference type="Pfam" id="PF00702">
    <property type="entry name" value="Hydrolase"/>
    <property type="match status" value="1"/>
</dbReference>
<proteinExistence type="inferred from homology"/>
<dbReference type="SUPFAM" id="SSF56784">
    <property type="entry name" value="HAD-like"/>
    <property type="match status" value="1"/>
</dbReference>
<dbReference type="SUPFAM" id="SSF81665">
    <property type="entry name" value="Calcium ATPase, transmembrane domain M"/>
    <property type="match status" value="1"/>
</dbReference>
<feature type="domain" description="P-type ATPase A" evidence="10">
    <location>
        <begin position="222"/>
        <end position="320"/>
    </location>
</feature>
<feature type="compositionally biased region" description="Basic residues" evidence="9">
    <location>
        <begin position="56"/>
        <end position="72"/>
    </location>
</feature>
<dbReference type="InterPro" id="IPR023298">
    <property type="entry name" value="ATPase_P-typ_TM_dom_sf"/>
</dbReference>
<dbReference type="NCBIfam" id="TIGR01494">
    <property type="entry name" value="ATPase_P-type"/>
    <property type="match status" value="1"/>
</dbReference>
<dbReference type="RefSeq" id="WP_002563208.1">
    <property type="nucleotide sequence ID" value="NZ_CALJSN010000004.1"/>
</dbReference>
<feature type="region of interest" description="Disordered" evidence="9">
    <location>
        <begin position="49"/>
        <end position="78"/>
    </location>
</feature>
<gene>
    <name evidence="11" type="ORF">SAMN04489746_0692</name>
</gene>
<dbReference type="InterPro" id="IPR044492">
    <property type="entry name" value="P_typ_ATPase_HD_dom"/>
</dbReference>
<dbReference type="GO" id="GO:0046872">
    <property type="term" value="F:metal ion binding"/>
    <property type="evidence" value="ECO:0007669"/>
    <property type="project" value="UniProtKB-KW"/>
</dbReference>
<feature type="transmembrane region" description="Helical" evidence="8">
    <location>
        <begin position="677"/>
        <end position="700"/>
    </location>
</feature>
<dbReference type="GO" id="GO:0005524">
    <property type="term" value="F:ATP binding"/>
    <property type="evidence" value="ECO:0007669"/>
    <property type="project" value="UniProtKB-UniRule"/>
</dbReference>
<keyword evidence="8" id="KW-0067">ATP-binding</keyword>
<dbReference type="InterPro" id="IPR036412">
    <property type="entry name" value="HAD-like_sf"/>
</dbReference>
<evidence type="ECO:0000313" key="11">
    <source>
        <dbReference type="EMBL" id="SEB59522.1"/>
    </source>
</evidence>
<evidence type="ECO:0000256" key="8">
    <source>
        <dbReference type="RuleBase" id="RU362081"/>
    </source>
</evidence>
<keyword evidence="8" id="KW-0547">Nucleotide-binding</keyword>
<dbReference type="SFLD" id="SFLDF00027">
    <property type="entry name" value="p-type_atpase"/>
    <property type="match status" value="1"/>
</dbReference>
<evidence type="ECO:0000256" key="7">
    <source>
        <dbReference type="ARBA" id="ARBA00023136"/>
    </source>
</evidence>
<dbReference type="GO" id="GO:0019829">
    <property type="term" value="F:ATPase-coupled monoatomic cation transmembrane transporter activity"/>
    <property type="evidence" value="ECO:0007669"/>
    <property type="project" value="InterPro"/>
</dbReference>
<evidence type="ECO:0000256" key="3">
    <source>
        <dbReference type="ARBA" id="ARBA00022692"/>
    </source>
</evidence>
<feature type="transmembrane region" description="Helical" evidence="8">
    <location>
        <begin position="339"/>
        <end position="358"/>
    </location>
</feature>
<dbReference type="InterPro" id="IPR023214">
    <property type="entry name" value="HAD_sf"/>
</dbReference>
<dbReference type="InterPro" id="IPR008250">
    <property type="entry name" value="ATPase_P-typ_transduc_dom_A_sf"/>
</dbReference>
<dbReference type="GO" id="GO:0005886">
    <property type="term" value="C:plasma membrane"/>
    <property type="evidence" value="ECO:0007669"/>
    <property type="project" value="UniProtKB-SubCell"/>
</dbReference>
<dbReference type="PRINTS" id="PR00119">
    <property type="entry name" value="CATATPASE"/>
</dbReference>
<dbReference type="AlphaFoldDB" id="A0AB38A6S9"/>
<dbReference type="SUPFAM" id="SSF81653">
    <property type="entry name" value="Calcium ATPase, transduction domain A"/>
    <property type="match status" value="1"/>
</dbReference>
<dbReference type="NCBIfam" id="TIGR01512">
    <property type="entry name" value="ATPase-IB2_Cd"/>
    <property type="match status" value="1"/>
</dbReference>
<dbReference type="InterPro" id="IPR027256">
    <property type="entry name" value="P-typ_ATPase_IB"/>
</dbReference>
<dbReference type="SFLD" id="SFLDS00003">
    <property type="entry name" value="Haloacid_Dehalogenase"/>
    <property type="match status" value="1"/>
</dbReference>
<keyword evidence="6 8" id="KW-1133">Transmembrane helix</keyword>
<dbReference type="GO" id="GO:0016887">
    <property type="term" value="F:ATP hydrolysis activity"/>
    <property type="evidence" value="ECO:0007669"/>
    <property type="project" value="InterPro"/>
</dbReference>
<evidence type="ECO:0000256" key="5">
    <source>
        <dbReference type="ARBA" id="ARBA00022967"/>
    </source>
</evidence>
<evidence type="ECO:0000256" key="6">
    <source>
        <dbReference type="ARBA" id="ARBA00022989"/>
    </source>
</evidence>
<feature type="transmembrane region" description="Helical" evidence="8">
    <location>
        <begin position="107"/>
        <end position="124"/>
    </location>
</feature>
<evidence type="ECO:0000256" key="2">
    <source>
        <dbReference type="ARBA" id="ARBA00006024"/>
    </source>
</evidence>
<reference evidence="11 12" key="1">
    <citation type="submission" date="2016-10" db="EMBL/GenBank/DDBJ databases">
        <authorList>
            <person name="Varghese N."/>
            <person name="Submissions S."/>
        </authorList>
    </citation>
    <scope>NUCLEOTIDE SEQUENCE [LARGE SCALE GENOMIC DNA]</scope>
    <source>
        <strain evidence="11 12">DSM 20586</strain>
    </source>
</reference>
<evidence type="ECO:0000313" key="12">
    <source>
        <dbReference type="Proteomes" id="UP000183687"/>
    </source>
</evidence>
<protein>
    <submittedName>
        <fullName evidence="11">Cd2+/Zn2+-exporting ATPase</fullName>
    </submittedName>
</protein>
<evidence type="ECO:0000256" key="1">
    <source>
        <dbReference type="ARBA" id="ARBA00004651"/>
    </source>
</evidence>
<dbReference type="PROSITE" id="PS00154">
    <property type="entry name" value="ATPASE_E1_E2"/>
    <property type="match status" value="1"/>
</dbReference>
<dbReference type="Gene3D" id="3.40.1110.10">
    <property type="entry name" value="Calcium-transporting ATPase, cytoplasmic domain N"/>
    <property type="match status" value="1"/>
</dbReference>
<keyword evidence="3 8" id="KW-0812">Transmembrane</keyword>
<dbReference type="Proteomes" id="UP000183687">
    <property type="component" value="Unassembled WGS sequence"/>
</dbReference>
<dbReference type="InterPro" id="IPR059000">
    <property type="entry name" value="ATPase_P-type_domA"/>
</dbReference>
<sequence>MSCSCHTDHKHEVDMQGEHTLEHEHKHECCSHEHQHDHAHEHQHGHECCSHEHHHDHSHAHGHQHAHNHRTHDHQYSHHHNHEESCACGCGHSHSHGEEEENKIPRIIASAILLVAAFVFTKLIDLSPALQLLTYLPAYLVAGYDALREAGESIIERQPFNETLLMAIATVGALLIGFIPGGAPEFAEAVFVMLFFQVGEAFEDAAQDKSRDAVSALVDIRPDVANLLVAEEVHTVSPTQVHPGDVIVVRPGERVPLDGVVTEGTSNLDTVALTGESVPRNVVVGDSVLSGCVNLNGVLQVRVTKEFGESTASRILDLVENASRGKSTSERFITRFARVYTPLVVGAALLVAVVPPLLSGDFVAHFATWLLRALTFLIVSCPCALVVSVPLSFFGGIGAASKKGVLIKGSNYLEALSHADTIVFDKTGTLTQGIFKVRVVHPENISPDELLHLAAHVERHSTHPIAAALREAYPNEQDSCSISNIQEHSGEGIIAQVNDKSVAVGNHKLMESLGAHWHECSFSGTTIHVAINGVYAGHIVISDEAKPEAAQDLAALRKLGIRKTVMLSGDHTEVAAVVAKNLGLDEFHANLLPDQKVDQVEELLHHKPADKTLVFVGDGINDAPVLARADVGIAMGAMGSDAAIEAADIVLMDDSLHSIADAIMLSRRTVQIARQNIVFAIGVKLLILVLAAFGLAPIWLAVFGDVGVMVLCVLNASRALQA</sequence>
<keyword evidence="7 8" id="KW-0472">Membrane</keyword>